<dbReference type="Pfam" id="PF01037">
    <property type="entry name" value="AsnC_trans_reg"/>
    <property type="match status" value="1"/>
</dbReference>
<proteinExistence type="predicted"/>
<feature type="domain" description="Transcription regulator AsnC/Lrp ligand binding" evidence="1">
    <location>
        <begin position="2"/>
        <end position="67"/>
    </location>
</feature>
<evidence type="ECO:0000313" key="2">
    <source>
        <dbReference type="EMBL" id="RLE50148.1"/>
    </source>
</evidence>
<organism evidence="2 3">
    <name type="scientific">Thermoproteota archaeon</name>
    <dbReference type="NCBI Taxonomy" id="2056631"/>
    <lineage>
        <taxon>Archaea</taxon>
        <taxon>Thermoproteota</taxon>
    </lineage>
</organism>
<dbReference type="Proteomes" id="UP000278475">
    <property type="component" value="Unassembled WGS sequence"/>
</dbReference>
<protein>
    <recommendedName>
        <fullName evidence="1">Transcription regulator AsnC/Lrp ligand binding domain-containing protein</fullName>
    </recommendedName>
</protein>
<name>A0A497EU49_9CREN</name>
<dbReference type="InterPro" id="IPR011008">
    <property type="entry name" value="Dimeric_a/b-barrel"/>
</dbReference>
<reference evidence="2 3" key="1">
    <citation type="submission" date="2018-06" db="EMBL/GenBank/DDBJ databases">
        <title>Extensive metabolic versatility and redundancy in microbially diverse, dynamic hydrothermal sediments.</title>
        <authorList>
            <person name="Dombrowski N."/>
            <person name="Teske A."/>
            <person name="Baker B.J."/>
        </authorList>
    </citation>
    <scope>NUCLEOTIDE SEQUENCE [LARGE SCALE GENOMIC DNA]</scope>
    <source>
        <strain evidence="2">B66_G16</strain>
    </source>
</reference>
<evidence type="ECO:0000313" key="3">
    <source>
        <dbReference type="Proteomes" id="UP000278475"/>
    </source>
</evidence>
<dbReference type="Gene3D" id="3.30.70.920">
    <property type="match status" value="1"/>
</dbReference>
<gene>
    <name evidence="2" type="ORF">DRJ31_02420</name>
</gene>
<dbReference type="AlphaFoldDB" id="A0A497EU49"/>
<dbReference type="SUPFAM" id="SSF54909">
    <property type="entry name" value="Dimeric alpha+beta barrel"/>
    <property type="match status" value="1"/>
</dbReference>
<dbReference type="InterPro" id="IPR019887">
    <property type="entry name" value="Tscrpt_reg_AsnC/Lrp_C"/>
</dbReference>
<dbReference type="EMBL" id="QMQV01000012">
    <property type="protein sequence ID" value="RLE50148.1"/>
    <property type="molecule type" value="Genomic_DNA"/>
</dbReference>
<evidence type="ECO:0000259" key="1">
    <source>
        <dbReference type="Pfam" id="PF01037"/>
    </source>
</evidence>
<sequence length="71" mass="7925">MLVYCDAPRRKDVLNAIKGIKYVERAFETIGRCDVVVKVNAPTLEDIGVTAYEIARQPGVRATETLIETIM</sequence>
<comment type="caution">
    <text evidence="2">The sequence shown here is derived from an EMBL/GenBank/DDBJ whole genome shotgun (WGS) entry which is preliminary data.</text>
</comment>
<accession>A0A497EU49</accession>